<accession>A0A3E0WC57</accession>
<dbReference type="InterPro" id="IPR041206">
    <property type="entry name" value="HEPN/RES_NTD1"/>
</dbReference>
<comment type="caution">
    <text evidence="2">The sequence shown here is derived from an EMBL/GenBank/DDBJ whole genome shotgun (WGS) entry which is preliminary data.</text>
</comment>
<dbReference type="Proteomes" id="UP000257080">
    <property type="component" value="Unassembled WGS sequence"/>
</dbReference>
<protein>
    <recommendedName>
        <fullName evidence="1">HEPN/RES N-terminal domain-containing protein</fullName>
    </recommendedName>
</protein>
<reference evidence="2 3" key="1">
    <citation type="submission" date="2017-04" db="EMBL/GenBank/DDBJ databases">
        <title>Comparative genome analysis of Subtercola boreus.</title>
        <authorList>
            <person name="Cho Y.-J."/>
            <person name="Cho A."/>
            <person name="Kim O.-S."/>
            <person name="Lee J.-I."/>
        </authorList>
    </citation>
    <scope>NUCLEOTIDE SEQUENCE [LARGE SCALE GENOMIC DNA]</scope>
    <source>
        <strain evidence="2 3">P28004</strain>
    </source>
</reference>
<sequence>MSGASEYQLLSDDRGWRDVGKIICSTCVDDVALGEAIRAEGGEEPCDYCGRTPVPPEASAAVEVILALIVEGFEYEYEDPVNQVLYSSADGGFQMGGQRITADLLMDHGITEDEDLFSDLQNAIVGELWVQRDPYAASPVQALQWGWSGFRDFVKHQRRYTFLIGDDANSLYDSGGEISMARVPSAVADAVRDAGHITVLKAGATFWRIRPHSRGEVHKTAAALASIHRRSWV</sequence>
<evidence type="ECO:0000313" key="3">
    <source>
        <dbReference type="Proteomes" id="UP000257080"/>
    </source>
</evidence>
<dbReference type="EMBL" id="NBXE01000017">
    <property type="protein sequence ID" value="RFA28191.1"/>
    <property type="molecule type" value="Genomic_DNA"/>
</dbReference>
<feature type="domain" description="HEPN/RES N-terminal" evidence="1">
    <location>
        <begin position="40"/>
        <end position="163"/>
    </location>
</feature>
<gene>
    <name evidence="2" type="ORF">B7R25_05670</name>
</gene>
<dbReference type="Pfam" id="PF18870">
    <property type="entry name" value="HEPN_RES_NTD1"/>
    <property type="match status" value="1"/>
</dbReference>
<proteinExistence type="predicted"/>
<organism evidence="2 3">
    <name type="scientific">Subtercola boreus</name>
    <dbReference type="NCBI Taxonomy" id="120213"/>
    <lineage>
        <taxon>Bacteria</taxon>
        <taxon>Bacillati</taxon>
        <taxon>Actinomycetota</taxon>
        <taxon>Actinomycetes</taxon>
        <taxon>Micrococcales</taxon>
        <taxon>Microbacteriaceae</taxon>
        <taxon>Subtercola</taxon>
    </lineage>
</organism>
<evidence type="ECO:0000313" key="2">
    <source>
        <dbReference type="EMBL" id="RFA28191.1"/>
    </source>
</evidence>
<dbReference type="AlphaFoldDB" id="A0A3E0WC57"/>
<evidence type="ECO:0000259" key="1">
    <source>
        <dbReference type="Pfam" id="PF18870"/>
    </source>
</evidence>
<name>A0A3E0WC57_9MICO</name>